<keyword evidence="1" id="KW-1133">Transmembrane helix</keyword>
<evidence type="ECO:0000313" key="2">
    <source>
        <dbReference type="EMBL" id="GBG23650.1"/>
    </source>
</evidence>
<dbReference type="AlphaFoldDB" id="A0A2R5FY50"/>
<name>A0A2R5FY50_NOSCO</name>
<keyword evidence="2" id="KW-0418">Kinase</keyword>
<evidence type="ECO:0000256" key="1">
    <source>
        <dbReference type="SAM" id="Phobius"/>
    </source>
</evidence>
<keyword evidence="3" id="KW-1185">Reference proteome</keyword>
<proteinExistence type="predicted"/>
<dbReference type="EMBL" id="BDUD01000007">
    <property type="protein sequence ID" value="GBG23650.1"/>
    <property type="molecule type" value="Genomic_DNA"/>
</dbReference>
<keyword evidence="1" id="KW-0812">Transmembrane</keyword>
<dbReference type="OrthoDB" id="9842091at2"/>
<feature type="transmembrane region" description="Helical" evidence="1">
    <location>
        <begin position="62"/>
        <end position="87"/>
    </location>
</feature>
<keyword evidence="1" id="KW-0472">Membrane</keyword>
<reference evidence="2 3" key="1">
    <citation type="submission" date="2017-06" db="EMBL/GenBank/DDBJ databases">
        <title>Genome sequencing of cyanobaciteial culture collection at National Institute for Environmental Studies (NIES).</title>
        <authorList>
            <person name="Hirose Y."/>
            <person name="Shimura Y."/>
            <person name="Fujisawa T."/>
            <person name="Nakamura Y."/>
            <person name="Kawachi M."/>
        </authorList>
    </citation>
    <scope>NUCLEOTIDE SEQUENCE [LARGE SCALE GENOMIC DNA]</scope>
    <source>
        <strain evidence="2 3">NIES-4072</strain>
    </source>
</reference>
<dbReference type="Proteomes" id="UP000245124">
    <property type="component" value="Unassembled WGS sequence"/>
</dbReference>
<protein>
    <submittedName>
        <fullName evidence="2">Serine/threonine kinase</fullName>
    </submittedName>
</protein>
<accession>A0A2R5FY50</accession>
<dbReference type="RefSeq" id="WP_109013504.1">
    <property type="nucleotide sequence ID" value="NZ_BDUD01000007.1"/>
</dbReference>
<sequence length="187" mass="21243">MEKSSSKIVLIKNEDFLEIIIPPAGLRSYMSLTIFGVMFMISSIPLAFLVLGIYWVDLPNKIFLALFSIPWWGFSIAMLWVICGILFQNTRIKIDQQQISLTHEISGFIMTQATPSQKNNINKLERTKRHIKSSSPNDGGIIIEPEIIIWAGENKYSISSSPIVSEADLDWLADELSDWLKIPIDRD</sequence>
<evidence type="ECO:0000313" key="3">
    <source>
        <dbReference type="Proteomes" id="UP000245124"/>
    </source>
</evidence>
<comment type="caution">
    <text evidence="2">The sequence shown here is derived from an EMBL/GenBank/DDBJ whole genome shotgun (WGS) entry which is preliminary data.</text>
</comment>
<gene>
    <name evidence="2" type="ORF">NIES4072_73620</name>
</gene>
<organism evidence="2 3">
    <name type="scientific">Nostoc commune NIES-4072</name>
    <dbReference type="NCBI Taxonomy" id="2005467"/>
    <lineage>
        <taxon>Bacteria</taxon>
        <taxon>Bacillati</taxon>
        <taxon>Cyanobacteriota</taxon>
        <taxon>Cyanophyceae</taxon>
        <taxon>Nostocales</taxon>
        <taxon>Nostocaceae</taxon>
        <taxon>Nostoc</taxon>
    </lineage>
</organism>
<keyword evidence="2" id="KW-0808">Transferase</keyword>
<dbReference type="GO" id="GO:0016301">
    <property type="term" value="F:kinase activity"/>
    <property type="evidence" value="ECO:0007669"/>
    <property type="project" value="UniProtKB-KW"/>
</dbReference>
<feature type="transmembrane region" description="Helical" evidence="1">
    <location>
        <begin position="32"/>
        <end position="56"/>
    </location>
</feature>